<dbReference type="OrthoDB" id="9785276at2"/>
<protein>
    <submittedName>
        <fullName evidence="6">Choline dehydrogenase</fullName>
    </submittedName>
</protein>
<dbReference type="SUPFAM" id="SSF51905">
    <property type="entry name" value="FAD/NAD(P)-binding domain"/>
    <property type="match status" value="1"/>
</dbReference>
<dbReference type="Pfam" id="PF00732">
    <property type="entry name" value="GMC_oxred_N"/>
    <property type="match status" value="1"/>
</dbReference>
<dbReference type="PROSITE" id="PS51257">
    <property type="entry name" value="PROKAR_LIPOPROTEIN"/>
    <property type="match status" value="1"/>
</dbReference>
<dbReference type="Gene3D" id="3.30.410.40">
    <property type="match status" value="1"/>
</dbReference>
<organism evidence="6 7">
    <name type="scientific">Rhodovastum atsumiense</name>
    <dbReference type="NCBI Taxonomy" id="504468"/>
    <lineage>
        <taxon>Bacteria</taxon>
        <taxon>Pseudomonadati</taxon>
        <taxon>Pseudomonadota</taxon>
        <taxon>Alphaproteobacteria</taxon>
        <taxon>Acetobacterales</taxon>
        <taxon>Acetobacteraceae</taxon>
        <taxon>Rhodovastum</taxon>
    </lineage>
</organism>
<dbReference type="AlphaFoldDB" id="A0A5M6IK51"/>
<sequence length="522" mass="55118">MSRYDFVIVGAGSAGCALADRLTAEGRYSVLLLEAGGEAGSCPSPGPAGSVWHGARTRSCDRPMIRSLLPVHGAPQDYEEWAAAGNTGWGWHDVLPGLRMLEDGGDRRDSGATPGACGCAERDALIDAFVAATRQAGLPYNDDSAAAFTEGVARVPLNRPQGSQGSSVAAMLASARRRPNLQLRLHAYAQAIVFAGHRAVAVRYRHHGRDLFAHVGHEVILCAGTIASPQLLQRSGVGPAAYLRDLGIEVIADLPATGGHLRDHFLVGVTHRLHRAPRGGMLRRVWRRICALPRAAAGRHGPPPLSAARVNAFLHDDPATLRPDLQLYFLPVAVEPGSGELASWPGLTCAVCQLRPASHGSVLITSADGRTPPHIRFRHLDAPVDQHIVLAGVRRARDLLARPAIAGLQGEELGPGAAVTDDATLLAYVREAGMPLRHPVGTCRIGSDRAGVVDATLRVHGLVGLRVVDASVMPALISGDPHLSVRMIAGRAAGWILQDAAAATAPRRRPEPVWLADPPAAP</sequence>
<evidence type="ECO:0000259" key="5">
    <source>
        <dbReference type="PROSITE" id="PS00624"/>
    </source>
</evidence>
<dbReference type="Pfam" id="PF05199">
    <property type="entry name" value="GMC_oxred_C"/>
    <property type="match status" value="1"/>
</dbReference>
<dbReference type="InterPro" id="IPR007867">
    <property type="entry name" value="GMC_OxRtase_C"/>
</dbReference>
<dbReference type="PIRSF" id="PIRSF000137">
    <property type="entry name" value="Alcohol_oxidase"/>
    <property type="match status" value="1"/>
</dbReference>
<dbReference type="GO" id="GO:0050660">
    <property type="term" value="F:flavin adenine dinucleotide binding"/>
    <property type="evidence" value="ECO:0007669"/>
    <property type="project" value="InterPro"/>
</dbReference>
<gene>
    <name evidence="6" type="ORF">F1189_28420</name>
</gene>
<name>A0A5M6IK51_9PROT</name>
<keyword evidence="4" id="KW-0274">FAD</keyword>
<keyword evidence="3" id="KW-0285">Flavoprotein</keyword>
<dbReference type="EMBL" id="VWPK01000077">
    <property type="protein sequence ID" value="KAA5608562.1"/>
    <property type="molecule type" value="Genomic_DNA"/>
</dbReference>
<comment type="cofactor">
    <cofactor evidence="1">
        <name>FAD</name>
        <dbReference type="ChEBI" id="CHEBI:57692"/>
    </cofactor>
</comment>
<keyword evidence="7" id="KW-1185">Reference proteome</keyword>
<evidence type="ECO:0000256" key="3">
    <source>
        <dbReference type="ARBA" id="ARBA00022630"/>
    </source>
</evidence>
<dbReference type="GO" id="GO:0016614">
    <property type="term" value="F:oxidoreductase activity, acting on CH-OH group of donors"/>
    <property type="evidence" value="ECO:0007669"/>
    <property type="project" value="InterPro"/>
</dbReference>
<proteinExistence type="inferred from homology"/>
<dbReference type="Proteomes" id="UP000325255">
    <property type="component" value="Unassembled WGS sequence"/>
</dbReference>
<dbReference type="PANTHER" id="PTHR11552:SF147">
    <property type="entry name" value="CHOLINE DEHYDROGENASE, MITOCHONDRIAL"/>
    <property type="match status" value="1"/>
</dbReference>
<dbReference type="PROSITE" id="PS00624">
    <property type="entry name" value="GMC_OXRED_2"/>
    <property type="match status" value="1"/>
</dbReference>
<evidence type="ECO:0000256" key="1">
    <source>
        <dbReference type="ARBA" id="ARBA00001974"/>
    </source>
</evidence>
<dbReference type="InterPro" id="IPR012132">
    <property type="entry name" value="GMC_OxRdtase"/>
</dbReference>
<reference evidence="6 7" key="1">
    <citation type="submission" date="2019-09" db="EMBL/GenBank/DDBJ databases">
        <title>Genome sequence of Rhodovastum atsumiense, a diverse member of the Acetobacteraceae family of non-sulfur purple photosynthetic bacteria.</title>
        <authorList>
            <person name="Meyer T."/>
            <person name="Kyndt J."/>
        </authorList>
    </citation>
    <scope>NUCLEOTIDE SEQUENCE [LARGE SCALE GENOMIC DNA]</scope>
    <source>
        <strain evidence="6 7">DSM 21279</strain>
    </source>
</reference>
<dbReference type="Pfam" id="PF13450">
    <property type="entry name" value="NAD_binding_8"/>
    <property type="match status" value="1"/>
</dbReference>
<dbReference type="Gene3D" id="3.50.50.60">
    <property type="entry name" value="FAD/NAD(P)-binding domain"/>
    <property type="match status" value="2"/>
</dbReference>
<evidence type="ECO:0000313" key="7">
    <source>
        <dbReference type="Proteomes" id="UP000325255"/>
    </source>
</evidence>
<evidence type="ECO:0000313" key="6">
    <source>
        <dbReference type="EMBL" id="KAA5608562.1"/>
    </source>
</evidence>
<comment type="similarity">
    <text evidence="2">Belongs to the GMC oxidoreductase family.</text>
</comment>
<dbReference type="InterPro" id="IPR000172">
    <property type="entry name" value="GMC_OxRdtase_N"/>
</dbReference>
<feature type="domain" description="Glucose-methanol-choline oxidoreductase N-terminal" evidence="5">
    <location>
        <begin position="224"/>
        <end position="238"/>
    </location>
</feature>
<dbReference type="PANTHER" id="PTHR11552">
    <property type="entry name" value="GLUCOSE-METHANOL-CHOLINE GMC OXIDOREDUCTASE"/>
    <property type="match status" value="1"/>
</dbReference>
<accession>A0A5M6IK51</accession>
<dbReference type="SUPFAM" id="SSF54373">
    <property type="entry name" value="FAD-linked reductases, C-terminal domain"/>
    <property type="match status" value="1"/>
</dbReference>
<comment type="caution">
    <text evidence="6">The sequence shown here is derived from an EMBL/GenBank/DDBJ whole genome shotgun (WGS) entry which is preliminary data.</text>
</comment>
<evidence type="ECO:0000256" key="2">
    <source>
        <dbReference type="ARBA" id="ARBA00010790"/>
    </source>
</evidence>
<dbReference type="InterPro" id="IPR036188">
    <property type="entry name" value="FAD/NAD-bd_sf"/>
</dbReference>
<evidence type="ECO:0000256" key="4">
    <source>
        <dbReference type="ARBA" id="ARBA00022827"/>
    </source>
</evidence>